<comment type="caution">
    <text evidence="2">The sequence shown here is derived from an EMBL/GenBank/DDBJ whole genome shotgun (WGS) entry which is preliminary data.</text>
</comment>
<dbReference type="Proteomes" id="UP001195483">
    <property type="component" value="Unassembled WGS sequence"/>
</dbReference>
<gene>
    <name evidence="2" type="ORF">CHS0354_000195</name>
</gene>
<sequence length="107" mass="12062">MRPNVSRQIATSKRLTQAEVKSINRICTGKTHLQTSFGKLLKDKAQKQTTLIYCQTPETLSDILNDCSHYQRKHANILTTHRIANNTPGLPQRQMEPKPGTHASSTH</sequence>
<dbReference type="EMBL" id="JAEAOA010000059">
    <property type="protein sequence ID" value="KAK3596165.1"/>
    <property type="molecule type" value="Genomic_DNA"/>
</dbReference>
<keyword evidence="3" id="KW-1185">Reference proteome</keyword>
<dbReference type="AlphaFoldDB" id="A0AAE0SQB1"/>
<evidence type="ECO:0000313" key="2">
    <source>
        <dbReference type="EMBL" id="KAK3596165.1"/>
    </source>
</evidence>
<accession>A0AAE0SQB1</accession>
<reference evidence="2" key="1">
    <citation type="journal article" date="2021" name="Genome Biol. Evol.">
        <title>A High-Quality Reference Genome for a Parasitic Bivalve with Doubly Uniparental Inheritance (Bivalvia: Unionida).</title>
        <authorList>
            <person name="Smith C.H."/>
        </authorList>
    </citation>
    <scope>NUCLEOTIDE SEQUENCE</scope>
    <source>
        <strain evidence="2">CHS0354</strain>
    </source>
</reference>
<evidence type="ECO:0000256" key="1">
    <source>
        <dbReference type="SAM" id="MobiDB-lite"/>
    </source>
</evidence>
<reference evidence="2" key="2">
    <citation type="journal article" date="2021" name="Genome Biol. Evol.">
        <title>Developing a high-quality reference genome for a parasitic bivalve with doubly uniparental inheritance (Bivalvia: Unionida).</title>
        <authorList>
            <person name="Smith C.H."/>
        </authorList>
    </citation>
    <scope>NUCLEOTIDE SEQUENCE</scope>
    <source>
        <strain evidence="2">CHS0354</strain>
        <tissue evidence="2">Mantle</tissue>
    </source>
</reference>
<evidence type="ECO:0000313" key="3">
    <source>
        <dbReference type="Proteomes" id="UP001195483"/>
    </source>
</evidence>
<feature type="region of interest" description="Disordered" evidence="1">
    <location>
        <begin position="83"/>
        <end position="107"/>
    </location>
</feature>
<proteinExistence type="predicted"/>
<protein>
    <submittedName>
        <fullName evidence="2">Uncharacterized protein</fullName>
    </submittedName>
</protein>
<organism evidence="2 3">
    <name type="scientific">Potamilus streckersoni</name>
    <dbReference type="NCBI Taxonomy" id="2493646"/>
    <lineage>
        <taxon>Eukaryota</taxon>
        <taxon>Metazoa</taxon>
        <taxon>Spiralia</taxon>
        <taxon>Lophotrochozoa</taxon>
        <taxon>Mollusca</taxon>
        <taxon>Bivalvia</taxon>
        <taxon>Autobranchia</taxon>
        <taxon>Heteroconchia</taxon>
        <taxon>Palaeoheterodonta</taxon>
        <taxon>Unionida</taxon>
        <taxon>Unionoidea</taxon>
        <taxon>Unionidae</taxon>
        <taxon>Ambleminae</taxon>
        <taxon>Lampsilini</taxon>
        <taxon>Potamilus</taxon>
    </lineage>
</organism>
<reference evidence="2" key="3">
    <citation type="submission" date="2023-05" db="EMBL/GenBank/DDBJ databases">
        <authorList>
            <person name="Smith C.H."/>
        </authorList>
    </citation>
    <scope>NUCLEOTIDE SEQUENCE</scope>
    <source>
        <strain evidence="2">CHS0354</strain>
        <tissue evidence="2">Mantle</tissue>
    </source>
</reference>
<name>A0AAE0SQB1_9BIVA</name>